<keyword evidence="2" id="KW-1133">Transmembrane helix</keyword>
<dbReference type="NCBIfam" id="TIGR03544">
    <property type="entry name" value="DivI1A_domain"/>
    <property type="match status" value="1"/>
</dbReference>
<organism evidence="3 4">
    <name type="scientific">Nakamurella leprariae</name>
    <dbReference type="NCBI Taxonomy" id="2803911"/>
    <lineage>
        <taxon>Bacteria</taxon>
        <taxon>Bacillati</taxon>
        <taxon>Actinomycetota</taxon>
        <taxon>Actinomycetes</taxon>
        <taxon>Nakamurellales</taxon>
        <taxon>Nakamurellaceae</taxon>
        <taxon>Nakamurella</taxon>
    </lineage>
</organism>
<name>A0A939BXP3_9ACTN</name>
<sequence length="156" mass="16161">MMTLLQYLLIAAVIGLAVFGIAVVVFGRGEQMAPLPPRTSPAHLPDGPITGSDVEQVRFGLAVRGYRMSDVDWTLHRLSGELDRLRARLRELDPDAVNGPRAGTDVAAEATPPGGTAGDPVPSHAGGAASEPIRPPAGPSAAASGSLSTSHEEPQR</sequence>
<evidence type="ECO:0000313" key="4">
    <source>
        <dbReference type="Proteomes" id="UP000663792"/>
    </source>
</evidence>
<evidence type="ECO:0000313" key="3">
    <source>
        <dbReference type="EMBL" id="MBM9465791.1"/>
    </source>
</evidence>
<dbReference type="Gene3D" id="6.10.250.660">
    <property type="match status" value="1"/>
</dbReference>
<reference evidence="3" key="1">
    <citation type="submission" date="2021-01" db="EMBL/GenBank/DDBJ databases">
        <title>YIM 132084 draft genome.</title>
        <authorList>
            <person name="An D."/>
        </authorList>
    </citation>
    <scope>NUCLEOTIDE SEQUENCE</scope>
    <source>
        <strain evidence="3">YIM 132084</strain>
    </source>
</reference>
<dbReference type="AlphaFoldDB" id="A0A939BXP3"/>
<keyword evidence="4" id="KW-1185">Reference proteome</keyword>
<evidence type="ECO:0000256" key="1">
    <source>
        <dbReference type="SAM" id="MobiDB-lite"/>
    </source>
</evidence>
<dbReference type="Proteomes" id="UP000663792">
    <property type="component" value="Unassembled WGS sequence"/>
</dbReference>
<comment type="caution">
    <text evidence="3">The sequence shown here is derived from an EMBL/GenBank/DDBJ whole genome shotgun (WGS) entry which is preliminary data.</text>
</comment>
<accession>A0A939BXP3</accession>
<dbReference type="EMBL" id="JAERWK010000001">
    <property type="protein sequence ID" value="MBM9465791.1"/>
    <property type="molecule type" value="Genomic_DNA"/>
</dbReference>
<keyword evidence="2" id="KW-0812">Transmembrane</keyword>
<evidence type="ECO:0000256" key="2">
    <source>
        <dbReference type="SAM" id="Phobius"/>
    </source>
</evidence>
<gene>
    <name evidence="3" type="ORF">JL106_00685</name>
</gene>
<proteinExistence type="predicted"/>
<dbReference type="InterPro" id="IPR019933">
    <property type="entry name" value="DivIVA_domain"/>
</dbReference>
<feature type="transmembrane region" description="Helical" evidence="2">
    <location>
        <begin position="6"/>
        <end position="26"/>
    </location>
</feature>
<protein>
    <submittedName>
        <fullName evidence="3">DivIVA domain-containing protein</fullName>
    </submittedName>
</protein>
<feature type="region of interest" description="Disordered" evidence="1">
    <location>
        <begin position="92"/>
        <end position="156"/>
    </location>
</feature>
<keyword evidence="2" id="KW-0472">Membrane</keyword>
<feature type="compositionally biased region" description="Low complexity" evidence="1">
    <location>
        <begin position="106"/>
        <end position="122"/>
    </location>
</feature>